<dbReference type="AlphaFoldDB" id="A0A395HP36"/>
<keyword evidence="1" id="KW-0472">Membrane</keyword>
<sequence>MALPIDKTSWYIIPPVTPGLGLFLFFILSLTRWGVQSFILFLLCTCSTVSQASPVFLFPTLLLLLASLRLSCLWQSPTFLPSALQRTIDIGAISRYSHSLTGGLRFIVLSALR</sequence>
<dbReference type="VEuPathDB" id="FungiDB:BO97DRAFT_186587"/>
<name>A0A395HP36_ASPHC</name>
<keyword evidence="1" id="KW-1133">Transmembrane helix</keyword>
<protein>
    <submittedName>
        <fullName evidence="2">Uncharacterized protein</fullName>
    </submittedName>
</protein>
<evidence type="ECO:0000313" key="3">
    <source>
        <dbReference type="Proteomes" id="UP000248961"/>
    </source>
</evidence>
<dbReference type="RefSeq" id="XP_025548347.1">
    <property type="nucleotide sequence ID" value="XM_025690431.1"/>
</dbReference>
<reference evidence="2 3" key="1">
    <citation type="submission" date="2018-02" db="EMBL/GenBank/DDBJ databases">
        <title>The genomes of Aspergillus section Nigri reveals drivers in fungal speciation.</title>
        <authorList>
            <consortium name="DOE Joint Genome Institute"/>
            <person name="Vesth T.C."/>
            <person name="Nybo J."/>
            <person name="Theobald S."/>
            <person name="Brandl J."/>
            <person name="Frisvad J.C."/>
            <person name="Nielsen K.F."/>
            <person name="Lyhne E.K."/>
            <person name="Kogle M.E."/>
            <person name="Kuo A."/>
            <person name="Riley R."/>
            <person name="Clum A."/>
            <person name="Nolan M."/>
            <person name="Lipzen A."/>
            <person name="Salamov A."/>
            <person name="Henrissat B."/>
            <person name="Wiebenga A."/>
            <person name="De vries R.P."/>
            <person name="Grigoriev I.V."/>
            <person name="Mortensen U.H."/>
            <person name="Andersen M.R."/>
            <person name="Baker S.E."/>
        </authorList>
    </citation>
    <scope>NUCLEOTIDE SEQUENCE [LARGE SCALE GENOMIC DNA]</scope>
    <source>
        <strain evidence="2 3">CBS 101889</strain>
    </source>
</reference>
<dbReference type="EMBL" id="KZ824306">
    <property type="protein sequence ID" value="RAL09193.1"/>
    <property type="molecule type" value="Genomic_DNA"/>
</dbReference>
<feature type="transmembrane region" description="Helical" evidence="1">
    <location>
        <begin position="20"/>
        <end position="43"/>
    </location>
</feature>
<dbReference type="GeneID" id="37194720"/>
<keyword evidence="3" id="KW-1185">Reference proteome</keyword>
<evidence type="ECO:0000256" key="1">
    <source>
        <dbReference type="SAM" id="Phobius"/>
    </source>
</evidence>
<evidence type="ECO:0000313" key="2">
    <source>
        <dbReference type="EMBL" id="RAL09193.1"/>
    </source>
</evidence>
<keyword evidence="1" id="KW-0812">Transmembrane</keyword>
<organism evidence="2 3">
    <name type="scientific">Aspergillus homomorphus (strain CBS 101889)</name>
    <dbReference type="NCBI Taxonomy" id="1450537"/>
    <lineage>
        <taxon>Eukaryota</taxon>
        <taxon>Fungi</taxon>
        <taxon>Dikarya</taxon>
        <taxon>Ascomycota</taxon>
        <taxon>Pezizomycotina</taxon>
        <taxon>Eurotiomycetes</taxon>
        <taxon>Eurotiomycetidae</taxon>
        <taxon>Eurotiales</taxon>
        <taxon>Aspergillaceae</taxon>
        <taxon>Aspergillus</taxon>
        <taxon>Aspergillus subgen. Circumdati</taxon>
    </lineage>
</organism>
<proteinExistence type="predicted"/>
<gene>
    <name evidence="2" type="ORF">BO97DRAFT_186587</name>
</gene>
<accession>A0A395HP36</accession>
<dbReference type="Proteomes" id="UP000248961">
    <property type="component" value="Unassembled WGS sequence"/>
</dbReference>